<dbReference type="AlphaFoldDB" id="A0A7X5TXX9"/>
<organism evidence="1 2">
    <name type="scientific">Mycolicibacterium fluoranthenivorans</name>
    <dbReference type="NCBI Taxonomy" id="258505"/>
    <lineage>
        <taxon>Bacteria</taxon>
        <taxon>Bacillati</taxon>
        <taxon>Actinomycetota</taxon>
        <taxon>Actinomycetes</taxon>
        <taxon>Mycobacteriales</taxon>
        <taxon>Mycobacteriaceae</taxon>
        <taxon>Mycolicibacterium</taxon>
    </lineage>
</organism>
<sequence>MAELETREQALAYLAQMSPTETFQVHPVSKGWVATKVLSPEQMATGQSVGLARLVIDSETGIIYQYPSWSETMVAEAYTTFKETGFNRGGTQIYPYQSRITIQRVREDAQTIVYQMTVESLTNPPEPTQQSQLTIEKATFAHEPRGWLASVATSHAEWLSRQNRGVWPEVATTEV</sequence>
<keyword evidence="2" id="KW-1185">Reference proteome</keyword>
<comment type="caution">
    <text evidence="1">The sequence shown here is derived from an EMBL/GenBank/DDBJ whole genome shotgun (WGS) entry which is preliminary data.</text>
</comment>
<name>A0A7X5TXX9_9MYCO</name>
<evidence type="ECO:0000313" key="2">
    <source>
        <dbReference type="Proteomes" id="UP000547444"/>
    </source>
</evidence>
<reference evidence="1 2" key="1">
    <citation type="submission" date="2020-03" db="EMBL/GenBank/DDBJ databases">
        <title>Sequencing the genomes of 1000 actinobacteria strains.</title>
        <authorList>
            <person name="Klenk H.-P."/>
        </authorList>
    </citation>
    <scope>NUCLEOTIDE SEQUENCE [LARGE SCALE GENOMIC DNA]</scope>
    <source>
        <strain evidence="1 2">DSM 44556</strain>
    </source>
</reference>
<protein>
    <submittedName>
        <fullName evidence="1">Uncharacterized protein</fullName>
    </submittedName>
</protein>
<dbReference type="Proteomes" id="UP000547444">
    <property type="component" value="Unassembled WGS sequence"/>
</dbReference>
<dbReference type="EMBL" id="JAANOW010000001">
    <property type="protein sequence ID" value="NIH94788.1"/>
    <property type="molecule type" value="Genomic_DNA"/>
</dbReference>
<accession>A0A7X5TXX9</accession>
<evidence type="ECO:0000313" key="1">
    <source>
        <dbReference type="EMBL" id="NIH94788.1"/>
    </source>
</evidence>
<proteinExistence type="predicted"/>
<dbReference type="RefSeq" id="WP_234901164.1">
    <property type="nucleotide sequence ID" value="NZ_JAANOW010000001.1"/>
</dbReference>
<gene>
    <name evidence="1" type="ORF">FHU31_001744</name>
</gene>